<evidence type="ECO:0000313" key="3">
    <source>
        <dbReference type="Proteomes" id="UP000828251"/>
    </source>
</evidence>
<feature type="region of interest" description="Disordered" evidence="1">
    <location>
        <begin position="1"/>
        <end position="22"/>
    </location>
</feature>
<protein>
    <submittedName>
        <fullName evidence="2">Uncharacterized protein</fullName>
    </submittedName>
</protein>
<sequence>MNHHDKDREKDKERSSFGNHWARDSSNPLGSIITSKTEILGGIWTSRDEIYGLWRSHLMIYGKQGEPLHQRTAVDSRGSGISNHYDGNGLLYGDTFGSSINKAVFEKDFKSLDTKEGFSSVSQSLPVGNSTLIDGEGWTLALVEVPSVDGSSGTGSLPASLIVSTSGSGCPSVTAGLNMVEALTQAPSQTHTVPGVTGSVSKFLLRI</sequence>
<dbReference type="PANTHER" id="PTHR34112">
    <property type="entry name" value="C-JUN-AMINO-TERMINAL KINASE-INTERACTING PROTEIN"/>
    <property type="match status" value="1"/>
</dbReference>
<proteinExistence type="predicted"/>
<dbReference type="PANTHER" id="PTHR34112:SF18">
    <property type="entry name" value="C-JUN-AMINO-TERMINAL KINASE-INTERACTING PROTEIN"/>
    <property type="match status" value="1"/>
</dbReference>
<dbReference type="Proteomes" id="UP000828251">
    <property type="component" value="Unassembled WGS sequence"/>
</dbReference>
<name>A0A9D3WF87_9ROSI</name>
<dbReference type="AlphaFoldDB" id="A0A9D3WF87"/>
<feature type="compositionally biased region" description="Basic and acidic residues" evidence="1">
    <location>
        <begin position="1"/>
        <end position="15"/>
    </location>
</feature>
<organism evidence="2 3">
    <name type="scientific">Gossypium stocksii</name>
    <dbReference type="NCBI Taxonomy" id="47602"/>
    <lineage>
        <taxon>Eukaryota</taxon>
        <taxon>Viridiplantae</taxon>
        <taxon>Streptophyta</taxon>
        <taxon>Embryophyta</taxon>
        <taxon>Tracheophyta</taxon>
        <taxon>Spermatophyta</taxon>
        <taxon>Magnoliopsida</taxon>
        <taxon>eudicotyledons</taxon>
        <taxon>Gunneridae</taxon>
        <taxon>Pentapetalae</taxon>
        <taxon>rosids</taxon>
        <taxon>malvids</taxon>
        <taxon>Malvales</taxon>
        <taxon>Malvaceae</taxon>
        <taxon>Malvoideae</taxon>
        <taxon>Gossypium</taxon>
    </lineage>
</organism>
<reference evidence="2 3" key="1">
    <citation type="journal article" date="2021" name="Plant Biotechnol. J.">
        <title>Multi-omics assisted identification of the key and species-specific regulatory components of drought-tolerant mechanisms in Gossypium stocksii.</title>
        <authorList>
            <person name="Yu D."/>
            <person name="Ke L."/>
            <person name="Zhang D."/>
            <person name="Wu Y."/>
            <person name="Sun Y."/>
            <person name="Mei J."/>
            <person name="Sun J."/>
            <person name="Sun Y."/>
        </authorList>
    </citation>
    <scope>NUCLEOTIDE SEQUENCE [LARGE SCALE GENOMIC DNA]</scope>
    <source>
        <strain evidence="3">cv. E1</strain>
        <tissue evidence="2">Leaf</tissue>
    </source>
</reference>
<accession>A0A9D3WF87</accession>
<evidence type="ECO:0000313" key="2">
    <source>
        <dbReference type="EMBL" id="KAH1122934.1"/>
    </source>
</evidence>
<keyword evidence="3" id="KW-1185">Reference proteome</keyword>
<dbReference type="OrthoDB" id="1002161at2759"/>
<comment type="caution">
    <text evidence="2">The sequence shown here is derived from an EMBL/GenBank/DDBJ whole genome shotgun (WGS) entry which is preliminary data.</text>
</comment>
<dbReference type="EMBL" id="JAIQCV010000002">
    <property type="protein sequence ID" value="KAH1122934.1"/>
    <property type="molecule type" value="Genomic_DNA"/>
</dbReference>
<gene>
    <name evidence="2" type="ORF">J1N35_006094</name>
</gene>
<evidence type="ECO:0000256" key="1">
    <source>
        <dbReference type="SAM" id="MobiDB-lite"/>
    </source>
</evidence>